<protein>
    <submittedName>
        <fullName evidence="4">Thiosulfate sulfurtransferase, rhodanese</fullName>
    </submittedName>
</protein>
<dbReference type="InterPro" id="IPR051126">
    <property type="entry name" value="Thiosulfate_sulfurtransferase"/>
</dbReference>
<evidence type="ECO:0000256" key="1">
    <source>
        <dbReference type="ARBA" id="ARBA00022737"/>
    </source>
</evidence>
<dbReference type="Proteomes" id="UP000515472">
    <property type="component" value="Chromosome"/>
</dbReference>
<dbReference type="Gene3D" id="3.40.250.10">
    <property type="entry name" value="Rhodanese-like domain"/>
    <property type="match status" value="2"/>
</dbReference>
<dbReference type="AlphaFoldDB" id="A0A6S6M1Z3"/>
<dbReference type="CDD" id="cd01448">
    <property type="entry name" value="TST_Repeat_1"/>
    <property type="match status" value="1"/>
</dbReference>
<dbReference type="InterPro" id="IPR036873">
    <property type="entry name" value="Rhodanese-like_dom_sf"/>
</dbReference>
<evidence type="ECO:0000313" key="5">
    <source>
        <dbReference type="Proteomes" id="UP000515472"/>
    </source>
</evidence>
<name>A0A6S6M1Z3_9BACT</name>
<sequence length="325" mass="35952">MAVKHLVRLLSVLALITALAGTSWAKPQAQGYKGYARGSALITAKELKQLIDAKDKKLVIIAAENDVEYRLGHIPGSFQVDRPAYEAPAATQNGVTGNLIDAAGFTRLAQELGVNKDSKVVVYDTKYDATRLWWAFLYYGKGDVRVLDGGIKAWKDAGYDTAILAPDAAKRGSFVARVALPRSRVETPEILALKDPARGQLWDNRDRKEYCGEELKKGAYRKGRIPWGKHSDWAIFKKKENAGEWVSAAEAQAILKKLGVDGKKDQYFFCQSGVRSTQAMFTFYLMGYPLNKLHNYDSSWIGWSKDASLPIETGCDLNPAVATAR</sequence>
<dbReference type="PROSITE" id="PS50206">
    <property type="entry name" value="RHODANESE_3"/>
    <property type="match status" value="2"/>
</dbReference>
<dbReference type="KEGG" id="gbn:GEOBRER4_00550"/>
<dbReference type="EMBL" id="AP023213">
    <property type="protein sequence ID" value="BCG45305.1"/>
    <property type="molecule type" value="Genomic_DNA"/>
</dbReference>
<proteinExistence type="predicted"/>
<keyword evidence="4" id="KW-0808">Transferase</keyword>
<accession>A0A6S6M1Z3</accession>
<feature type="signal peptide" evidence="2">
    <location>
        <begin position="1"/>
        <end position="25"/>
    </location>
</feature>
<evidence type="ECO:0000313" key="4">
    <source>
        <dbReference type="EMBL" id="BCG45305.1"/>
    </source>
</evidence>
<reference evidence="4 5" key="1">
    <citation type="submission" date="2020-06" db="EMBL/GenBank/DDBJ databases">
        <title>Interaction of electrochemicaly active bacteria, Geobacter bremensis R4 on different carbon anode.</title>
        <authorList>
            <person name="Meng L."/>
            <person name="Yoshida N."/>
        </authorList>
    </citation>
    <scope>NUCLEOTIDE SEQUENCE [LARGE SCALE GENOMIC DNA]</scope>
    <source>
        <strain evidence="4 5">R4</strain>
    </source>
</reference>
<dbReference type="SUPFAM" id="SSF52821">
    <property type="entry name" value="Rhodanese/Cell cycle control phosphatase"/>
    <property type="match status" value="2"/>
</dbReference>
<dbReference type="GO" id="GO:0016740">
    <property type="term" value="F:transferase activity"/>
    <property type="evidence" value="ECO:0007669"/>
    <property type="project" value="UniProtKB-KW"/>
</dbReference>
<evidence type="ECO:0000256" key="2">
    <source>
        <dbReference type="SAM" id="SignalP"/>
    </source>
</evidence>
<evidence type="ECO:0000259" key="3">
    <source>
        <dbReference type="PROSITE" id="PS50206"/>
    </source>
</evidence>
<dbReference type="PANTHER" id="PTHR43855:SF1">
    <property type="entry name" value="THIOSULFATE SULFURTRANSFERASE"/>
    <property type="match status" value="1"/>
</dbReference>
<gene>
    <name evidence="4" type="ORF">GEOBRER4_n0058</name>
</gene>
<dbReference type="PANTHER" id="PTHR43855">
    <property type="entry name" value="THIOSULFATE SULFURTRANSFERASE"/>
    <property type="match status" value="1"/>
</dbReference>
<keyword evidence="2" id="KW-0732">Signal</keyword>
<feature type="chain" id="PRO_5028444986" evidence="2">
    <location>
        <begin position="26"/>
        <end position="325"/>
    </location>
</feature>
<dbReference type="InterPro" id="IPR001763">
    <property type="entry name" value="Rhodanese-like_dom"/>
</dbReference>
<feature type="domain" description="Rhodanese" evidence="3">
    <location>
        <begin position="54"/>
        <end position="163"/>
    </location>
</feature>
<feature type="domain" description="Rhodanese" evidence="3">
    <location>
        <begin position="219"/>
        <end position="312"/>
    </location>
</feature>
<keyword evidence="5" id="KW-1185">Reference proteome</keyword>
<keyword evidence="1" id="KW-0677">Repeat</keyword>
<dbReference type="SMART" id="SM00450">
    <property type="entry name" value="RHOD"/>
    <property type="match status" value="2"/>
</dbReference>
<dbReference type="Pfam" id="PF00581">
    <property type="entry name" value="Rhodanese"/>
    <property type="match status" value="2"/>
</dbReference>
<dbReference type="RefSeq" id="WP_185243746.1">
    <property type="nucleotide sequence ID" value="NZ_AP023213.1"/>
</dbReference>
<organism evidence="4 5">
    <name type="scientific">Citrifermentans bremense</name>
    <dbReference type="NCBI Taxonomy" id="60035"/>
    <lineage>
        <taxon>Bacteria</taxon>
        <taxon>Pseudomonadati</taxon>
        <taxon>Thermodesulfobacteriota</taxon>
        <taxon>Desulfuromonadia</taxon>
        <taxon>Geobacterales</taxon>
        <taxon>Geobacteraceae</taxon>
        <taxon>Citrifermentans</taxon>
    </lineage>
</organism>